<organism evidence="2">
    <name type="scientific">bioreactor metagenome</name>
    <dbReference type="NCBI Taxonomy" id="1076179"/>
    <lineage>
        <taxon>unclassified sequences</taxon>
        <taxon>metagenomes</taxon>
        <taxon>ecological metagenomes</taxon>
    </lineage>
</organism>
<keyword evidence="1" id="KW-1133">Transmembrane helix</keyword>
<gene>
    <name evidence="2" type="ORF">SDC9_146769</name>
</gene>
<comment type="caution">
    <text evidence="2">The sequence shown here is derived from an EMBL/GenBank/DDBJ whole genome shotgun (WGS) entry which is preliminary data.</text>
</comment>
<sequence>MKNVFKLLNAEIPRSNDGITTIFTFEELFSLYFFALSAIALPPAAINVISYFSAGNEEIR</sequence>
<dbReference type="AlphaFoldDB" id="A0A645EC71"/>
<keyword evidence="1" id="KW-0812">Transmembrane</keyword>
<evidence type="ECO:0000313" key="2">
    <source>
        <dbReference type="EMBL" id="MPM99577.1"/>
    </source>
</evidence>
<protein>
    <submittedName>
        <fullName evidence="2">Uncharacterized protein</fullName>
    </submittedName>
</protein>
<name>A0A645EC71_9ZZZZ</name>
<reference evidence="2" key="1">
    <citation type="submission" date="2019-08" db="EMBL/GenBank/DDBJ databases">
        <authorList>
            <person name="Kucharzyk K."/>
            <person name="Murdoch R.W."/>
            <person name="Higgins S."/>
            <person name="Loffler F."/>
        </authorList>
    </citation>
    <scope>NUCLEOTIDE SEQUENCE</scope>
</reference>
<keyword evidence="1" id="KW-0472">Membrane</keyword>
<evidence type="ECO:0000256" key="1">
    <source>
        <dbReference type="SAM" id="Phobius"/>
    </source>
</evidence>
<proteinExistence type="predicted"/>
<feature type="transmembrane region" description="Helical" evidence="1">
    <location>
        <begin position="31"/>
        <end position="54"/>
    </location>
</feature>
<dbReference type="EMBL" id="VSSQ01045663">
    <property type="protein sequence ID" value="MPM99577.1"/>
    <property type="molecule type" value="Genomic_DNA"/>
</dbReference>
<accession>A0A645EC71</accession>